<dbReference type="Pfam" id="PF19164">
    <property type="entry name" value="DUF5846"/>
    <property type="match status" value="1"/>
</dbReference>
<dbReference type="InterPro" id="IPR043886">
    <property type="entry name" value="DUF5846"/>
</dbReference>
<organism evidence="1">
    <name type="scientific">Klosneuvirus KNV1</name>
    <dbReference type="NCBI Taxonomy" id="1977640"/>
    <lineage>
        <taxon>Viruses</taxon>
        <taxon>Varidnaviria</taxon>
        <taxon>Bamfordvirae</taxon>
        <taxon>Nucleocytoviricota</taxon>
        <taxon>Megaviricetes</taxon>
        <taxon>Imitervirales</taxon>
        <taxon>Mimiviridae</taxon>
        <taxon>Klosneuvirinae</taxon>
        <taxon>Klosneuvirus</taxon>
    </lineage>
</organism>
<protein>
    <submittedName>
        <fullName evidence="1">Uncharacterized protein</fullName>
    </submittedName>
</protein>
<evidence type="ECO:0000313" key="1">
    <source>
        <dbReference type="EMBL" id="ARF12316.1"/>
    </source>
</evidence>
<accession>A0A1V0SKT1</accession>
<name>A0A1V0SKT1_9VIRU</name>
<reference evidence="1" key="1">
    <citation type="journal article" date="2017" name="Science">
        <title>Giant viruses with an expanded complement of translation system components.</title>
        <authorList>
            <person name="Schulz F."/>
            <person name="Yutin N."/>
            <person name="Ivanova N.N."/>
            <person name="Ortega D.R."/>
            <person name="Lee T.K."/>
            <person name="Vierheilig J."/>
            <person name="Daims H."/>
            <person name="Horn M."/>
            <person name="Wagner M."/>
            <person name="Jensen G.J."/>
            <person name="Kyrpides N.C."/>
            <person name="Koonin E.V."/>
            <person name="Woyke T."/>
        </authorList>
    </citation>
    <scope>NUCLEOTIDE SEQUENCE</scope>
    <source>
        <strain evidence="1">KNV1</strain>
    </source>
</reference>
<sequence length="173" mass="20303">MVYIYHSTNIDNLINILNDKVLYANKYIEKLHRRLSTTEDLPYIYTSLYVEESLNDNFGIALIFDPNILYNVPFIFNYGWLVHPNDKSIYVYSDDDKDVKNTKINQISDFVKNAKSIMDYEILFIGRIILKEYLIGILCPECDKTTLNKIKSILKKNKLDKVQLYTSTKLPDL</sequence>
<proteinExistence type="predicted"/>
<dbReference type="EMBL" id="KY684111">
    <property type="protein sequence ID" value="ARF12316.1"/>
    <property type="molecule type" value="Genomic_DNA"/>
</dbReference>
<gene>
    <name evidence="1" type="ORF">Klosneuvirus_4_131</name>
</gene>